<protein>
    <recommendedName>
        <fullName evidence="8">Acetyltransferase component of pyruvate dehydrogenase complex</fullName>
        <ecNumber evidence="8">2.3.1.12</ecNumber>
    </recommendedName>
</protein>
<evidence type="ECO:0000259" key="11">
    <source>
        <dbReference type="PROSITE" id="PS51826"/>
    </source>
</evidence>
<comment type="cofactor">
    <cofactor evidence="8">
        <name>(R)-lipoate</name>
        <dbReference type="ChEBI" id="CHEBI:83088"/>
    </cofactor>
    <text evidence="8">Binds 1 lipoyl cofactor covalently.</text>
</comment>
<evidence type="ECO:0000256" key="8">
    <source>
        <dbReference type="RuleBase" id="RU361137"/>
    </source>
</evidence>
<evidence type="ECO:0000313" key="12">
    <source>
        <dbReference type="EMBL" id="BCX47869.1"/>
    </source>
</evidence>
<dbReference type="InterPro" id="IPR000089">
    <property type="entry name" value="Biotin_lipoyl"/>
</dbReference>
<dbReference type="PROSITE" id="PS00189">
    <property type="entry name" value="LIPOYL"/>
    <property type="match status" value="1"/>
</dbReference>
<evidence type="ECO:0000256" key="9">
    <source>
        <dbReference type="SAM" id="MobiDB-lite"/>
    </source>
</evidence>
<dbReference type="CDD" id="cd06849">
    <property type="entry name" value="lipoyl_domain"/>
    <property type="match status" value="1"/>
</dbReference>
<name>A0ABN6H2H4_9BACT</name>
<evidence type="ECO:0000256" key="5">
    <source>
        <dbReference type="ARBA" id="ARBA00023315"/>
    </source>
</evidence>
<dbReference type="InterPro" id="IPR023213">
    <property type="entry name" value="CAT-like_dom_sf"/>
</dbReference>
<dbReference type="SUPFAM" id="SSF51230">
    <property type="entry name" value="Single hybrid motif"/>
    <property type="match status" value="1"/>
</dbReference>
<evidence type="ECO:0000313" key="13">
    <source>
        <dbReference type="Proteomes" id="UP001374893"/>
    </source>
</evidence>
<dbReference type="InterPro" id="IPR036625">
    <property type="entry name" value="E3-bd_dom_sf"/>
</dbReference>
<dbReference type="PROSITE" id="PS51826">
    <property type="entry name" value="PSBD"/>
    <property type="match status" value="1"/>
</dbReference>
<dbReference type="Gene3D" id="3.30.559.10">
    <property type="entry name" value="Chloramphenicol acetyltransferase-like domain"/>
    <property type="match status" value="1"/>
</dbReference>
<dbReference type="PANTHER" id="PTHR23151">
    <property type="entry name" value="DIHYDROLIPOAMIDE ACETYL/SUCCINYL-TRANSFERASE-RELATED"/>
    <property type="match status" value="1"/>
</dbReference>
<comment type="subunit">
    <text evidence="2">Forms a 24-polypeptide structural core with octahedral symmetry.</text>
</comment>
<dbReference type="Gene3D" id="2.40.50.100">
    <property type="match status" value="1"/>
</dbReference>
<proteinExistence type="inferred from homology"/>
<keyword evidence="5 8" id="KW-0012">Acyltransferase</keyword>
<dbReference type="Gene3D" id="4.10.320.10">
    <property type="entry name" value="E3-binding domain"/>
    <property type="match status" value="1"/>
</dbReference>
<dbReference type="PANTHER" id="PTHR23151:SF90">
    <property type="entry name" value="DIHYDROLIPOYLLYSINE-RESIDUE ACETYLTRANSFERASE COMPONENT OF PYRUVATE DEHYDROGENASE COMPLEX, MITOCHONDRIAL-RELATED"/>
    <property type="match status" value="1"/>
</dbReference>
<dbReference type="InterPro" id="IPR004167">
    <property type="entry name" value="PSBD"/>
</dbReference>
<gene>
    <name evidence="12" type="ORF">HAHE_17770</name>
</gene>
<keyword evidence="4 8" id="KW-0450">Lipoyl</keyword>
<feature type="region of interest" description="Disordered" evidence="9">
    <location>
        <begin position="113"/>
        <end position="164"/>
    </location>
</feature>
<evidence type="ECO:0000256" key="6">
    <source>
        <dbReference type="ARBA" id="ARBA00025211"/>
    </source>
</evidence>
<dbReference type="EMBL" id="AP024702">
    <property type="protein sequence ID" value="BCX47869.1"/>
    <property type="molecule type" value="Genomic_DNA"/>
</dbReference>
<dbReference type="PROSITE" id="PS50968">
    <property type="entry name" value="BIOTINYL_LIPOYL"/>
    <property type="match status" value="1"/>
</dbReference>
<feature type="compositionally biased region" description="Low complexity" evidence="9">
    <location>
        <begin position="113"/>
        <end position="157"/>
    </location>
</feature>
<dbReference type="Pfam" id="PF00364">
    <property type="entry name" value="Biotin_lipoyl"/>
    <property type="match status" value="1"/>
</dbReference>
<dbReference type="InterPro" id="IPR006257">
    <property type="entry name" value="LAT1"/>
</dbReference>
<organism evidence="12 13">
    <name type="scientific">Haloferula helveola</name>
    <dbReference type="NCBI Taxonomy" id="490095"/>
    <lineage>
        <taxon>Bacteria</taxon>
        <taxon>Pseudomonadati</taxon>
        <taxon>Verrucomicrobiota</taxon>
        <taxon>Verrucomicrobiia</taxon>
        <taxon>Verrucomicrobiales</taxon>
        <taxon>Verrucomicrobiaceae</taxon>
        <taxon>Haloferula</taxon>
    </lineage>
</organism>
<dbReference type="SUPFAM" id="SSF47005">
    <property type="entry name" value="Peripheral subunit-binding domain of 2-oxo acid dehydrogenase complex"/>
    <property type="match status" value="1"/>
</dbReference>
<feature type="region of interest" description="Disordered" evidence="9">
    <location>
        <begin position="10"/>
        <end position="37"/>
    </location>
</feature>
<dbReference type="EC" id="2.3.1.12" evidence="8"/>
<dbReference type="Pfam" id="PF00198">
    <property type="entry name" value="2-oxoacid_dh"/>
    <property type="match status" value="1"/>
</dbReference>
<comment type="similarity">
    <text evidence="1 8">Belongs to the 2-oxoacid dehydrogenase family.</text>
</comment>
<evidence type="ECO:0000256" key="1">
    <source>
        <dbReference type="ARBA" id="ARBA00007317"/>
    </source>
</evidence>
<keyword evidence="13" id="KW-1185">Reference proteome</keyword>
<sequence>MGAPLFSFLSGTAKTLEKPESSRKPPPTLSHSTNMATNIEMPKLSDTMTEGTLIKWHKQVGDEIEIGDIIAEVETDKATMEMEAFDEGTITEIRVQEGEKAAIGSVLAVLDGDAAGSSSDTGSSAPAEKAPEAATPEPAKQQESSPAAAAPAPAASADGERIRSSPLARKVADELGVDIASVSGTGPGGRIVRADVEAASKGGAKPSTAASAAAGLAAAAKSKATAPAPAPQAIQPTAKEEDETIELSSMRRIIADRLLLSKQTIPHFYLHAEVDMAPLMALRKDINAQAEQTHGNKYSVNDFVLKATINAAQAVPEVNASFAGDSIVRFASVGMSVAISVDDGLVTPVIKQAESKSLLQISKEVKDLAVRAREKKLKPNEFDGGTITVSNLGAWGVESFDAIVNPPQALIVSVGAAIQKPVVKDGAIVPGLRMNVGVSCDHRVVDGAVAAQFLAELKKLLEQPALMLI</sequence>
<keyword evidence="3 8" id="KW-0808">Transferase</keyword>
<evidence type="ECO:0000256" key="7">
    <source>
        <dbReference type="ARBA" id="ARBA00048370"/>
    </source>
</evidence>
<dbReference type="Proteomes" id="UP001374893">
    <property type="component" value="Chromosome"/>
</dbReference>
<dbReference type="NCBIfam" id="TIGR01349">
    <property type="entry name" value="PDHac_trf_mito"/>
    <property type="match status" value="1"/>
</dbReference>
<feature type="domain" description="Peripheral subunit-binding (PSBD)" evidence="11">
    <location>
        <begin position="163"/>
        <end position="200"/>
    </location>
</feature>
<evidence type="ECO:0000256" key="3">
    <source>
        <dbReference type="ARBA" id="ARBA00022679"/>
    </source>
</evidence>
<dbReference type="SUPFAM" id="SSF52777">
    <property type="entry name" value="CoA-dependent acyltransferases"/>
    <property type="match status" value="1"/>
</dbReference>
<dbReference type="InterPro" id="IPR003016">
    <property type="entry name" value="2-oxoA_DH_lipoyl-BS"/>
</dbReference>
<dbReference type="InterPro" id="IPR045257">
    <property type="entry name" value="E2/Pdx1"/>
</dbReference>
<reference evidence="12 13" key="1">
    <citation type="submission" date="2021-06" db="EMBL/GenBank/DDBJ databases">
        <title>Complete genome of Haloferula helveola possessing various polysaccharide degrading enzymes.</title>
        <authorList>
            <person name="Takami H."/>
            <person name="Huang C."/>
            <person name="Hamasaki K."/>
        </authorList>
    </citation>
    <scope>NUCLEOTIDE SEQUENCE [LARGE SCALE GENOMIC DNA]</scope>
    <source>
        <strain evidence="12 13">CN-1</strain>
    </source>
</reference>
<dbReference type="InterPro" id="IPR011053">
    <property type="entry name" value="Single_hybrid_motif"/>
</dbReference>
<dbReference type="InterPro" id="IPR001078">
    <property type="entry name" value="2-oxoacid_DH_actylTfrase"/>
</dbReference>
<evidence type="ECO:0000259" key="10">
    <source>
        <dbReference type="PROSITE" id="PS50968"/>
    </source>
</evidence>
<comment type="catalytic activity">
    <reaction evidence="7 8">
        <text>N(6)-[(R)-dihydrolipoyl]-L-lysyl-[protein] + acetyl-CoA = N(6)-[(R)-S(8)-acetyldihydrolipoyl]-L-lysyl-[protein] + CoA</text>
        <dbReference type="Rhea" id="RHEA:17017"/>
        <dbReference type="Rhea" id="RHEA-COMP:10475"/>
        <dbReference type="Rhea" id="RHEA-COMP:10478"/>
        <dbReference type="ChEBI" id="CHEBI:57287"/>
        <dbReference type="ChEBI" id="CHEBI:57288"/>
        <dbReference type="ChEBI" id="CHEBI:83100"/>
        <dbReference type="ChEBI" id="CHEBI:83111"/>
        <dbReference type="EC" id="2.3.1.12"/>
    </reaction>
</comment>
<evidence type="ECO:0000256" key="4">
    <source>
        <dbReference type="ARBA" id="ARBA00022823"/>
    </source>
</evidence>
<accession>A0ABN6H2H4</accession>
<comment type="function">
    <text evidence="6">The pyruvate dehydrogenase complex catalyzes the overall conversion of pyruvate to acetyl-CoA and CO(2). It contains multiple copies of three enzymatic components: pyruvate dehydrogenase (E1), dihydrolipoamide acetyltransferase (E2) and lipoamide dehydrogenase (E3).</text>
</comment>
<evidence type="ECO:0000256" key="2">
    <source>
        <dbReference type="ARBA" id="ARBA00011484"/>
    </source>
</evidence>
<dbReference type="Pfam" id="PF02817">
    <property type="entry name" value="E3_binding"/>
    <property type="match status" value="1"/>
</dbReference>
<feature type="domain" description="Lipoyl-binding" evidence="10">
    <location>
        <begin position="36"/>
        <end position="111"/>
    </location>
</feature>